<dbReference type="EMBL" id="KV417572">
    <property type="protein sequence ID" value="KZP18523.1"/>
    <property type="molecule type" value="Genomic_DNA"/>
</dbReference>
<gene>
    <name evidence="2" type="ORF">FIBSPDRAFT_1046206</name>
</gene>
<evidence type="ECO:0000259" key="1">
    <source>
        <dbReference type="Pfam" id="PF25794"/>
    </source>
</evidence>
<evidence type="ECO:0000313" key="3">
    <source>
        <dbReference type="Proteomes" id="UP000076532"/>
    </source>
</evidence>
<organism evidence="2 3">
    <name type="scientific">Athelia psychrophila</name>
    <dbReference type="NCBI Taxonomy" id="1759441"/>
    <lineage>
        <taxon>Eukaryota</taxon>
        <taxon>Fungi</taxon>
        <taxon>Dikarya</taxon>
        <taxon>Basidiomycota</taxon>
        <taxon>Agaricomycotina</taxon>
        <taxon>Agaricomycetes</taxon>
        <taxon>Agaricomycetidae</taxon>
        <taxon>Atheliales</taxon>
        <taxon>Atheliaceae</taxon>
        <taxon>Athelia</taxon>
    </lineage>
</organism>
<dbReference type="InterPro" id="IPR036890">
    <property type="entry name" value="HATPase_C_sf"/>
</dbReference>
<evidence type="ECO:0000313" key="2">
    <source>
        <dbReference type="EMBL" id="KZP18523.1"/>
    </source>
</evidence>
<dbReference type="PANTHER" id="PTHR32387">
    <property type="entry name" value="WU:FJ29H11"/>
    <property type="match status" value="1"/>
</dbReference>
<protein>
    <recommendedName>
        <fullName evidence="1">Sacsin/Nov domain-containing protein</fullName>
    </recommendedName>
</protein>
<sequence length="1461" mass="162281">MDLIDRIRRENGCDQALLARAKDDSEISAAIAALKGNASRGLERLSDELYSRDTHFLLEFLQNADDNHYPGDVVPQLRVALNLEEMQIKIECNERGFDESNVEAICRIGASTKRAATGYIGEKGIGFKSVFKVADVVQISSGLYTFKLDRREELGMITPIWAPESPATPGLTTFVLKLRKSAGAAAISAHLNDIRPSLLLFLRKLACVITQGPAGAVEIHREDVDQDVVLLRRVENGVVATEKYLRVTRSTKTFDGETKRAHITESDIVLAFPLEDDESPKIGVQDVHAFLPLRPFGFPFVIQGDFLTSTSREDILADLKWNVALRDAIPGAFLAALDKFKSRSTLEYTWIRFLPHDIVDSFFFPVQSAIFAELIQRPVLRMADGTYDLPSKFIVATKPYCTLEGVPIVPEAYLPDGLHYLPSAYDESADSANLARLGVIQMSADHFLRGLHLMQGHFPLQTAAWHEAVCQSLYLVPRLRNGGLRMDTQQLHLLPLSDNTWVSGLSSTDVFFQSTLSDIPADLGLRLIANHIPPDSWTYRLYAQLGVRESDSQRVANKILDLHRRSYTMPLSTLVSHAKFMFVHRHSKVFPSAAGLRLADEGERVGFGHEMYADFLSAQQSIGMRGILPSPARFVHPIYLLENGNDEWKKWLCDIVGVNTSPRLVHGQPSPEFNAMALEINTPVLLTILKESWPKWSSKLTTSAYTKLADLPVTSADGSKLKIKETYLKNNTMVHYPALPYLPIEDPDSYGWGFLSKLGVTTQVNGPFFLKRLRDFKSSLNPDQAKAEEIYQQLQARFEDDSTGIRNAFRHEALIFVPVNGTQGRWVSTTDVLWDGPPSVKSKFILKPTYPSLQKFFKTHLALPVAGPEMLVQELLALASQHSGKPILPPVQSQVYEYLVDISDVIWAHPGKAATWLAKLSREQIFPVANTLDETILLSADEHFYIPDLSGRYQAVFSNRVPLLRTDGRPSLEGIRPILESETFKSRLRHLDTFVTHICRAEGPRQFESSTSAKYARVADYIERLWNGDRRTKITPEALQTLDQLRGIRIHTVDSIESTFTLDGLVVAEQEMLAIEQLPEELCILISKASLSITPDLVICGRLAEIIGIDVHTLFNFASQPPETIEQLMRIQNIPDIALSTHGRRDHPAPAPADLDGAKTHPDLDESQLANGLKLILNKDSTSSIRDAPVMAASIGNQPAPSADSTRLVGDIDASAYVKMASEKTSISAANNHPPIPIAAIGHPAVPITGPVLADVGETTPEVSVVQPGIVVTQKSIAGDKSPSFQITGEQVLTGVLGESFMYSEFLKELPGFGPENWTSEWRANYPDMEPYIGPALADFVYPDHQGVLTSFIYGEETKTAWTSAWPTYHLEVKSTAGSQSEPFHLSRTQMDHALHLTHRPSAESVPPKELYVIVRVSKVRTSPAFWLYCDPHRLFYEGGIRMASSIEAQRGPVQVAESLE</sequence>
<dbReference type="OrthoDB" id="1262810at2759"/>
<accession>A0A166H614</accession>
<dbReference type="PANTHER" id="PTHR32387:SF0">
    <property type="entry name" value="PROTEIN NO VEIN"/>
    <property type="match status" value="1"/>
</dbReference>
<dbReference type="Pfam" id="PF25794">
    <property type="entry name" value="SACS"/>
    <property type="match status" value="1"/>
</dbReference>
<dbReference type="InterPro" id="IPR052957">
    <property type="entry name" value="Auxin_embryo_med"/>
</dbReference>
<dbReference type="InterPro" id="IPR058210">
    <property type="entry name" value="SACS/Nov_dom"/>
</dbReference>
<reference evidence="2 3" key="1">
    <citation type="journal article" date="2016" name="Mol. Biol. Evol.">
        <title>Comparative Genomics of Early-Diverging Mushroom-Forming Fungi Provides Insights into the Origins of Lignocellulose Decay Capabilities.</title>
        <authorList>
            <person name="Nagy L.G."/>
            <person name="Riley R."/>
            <person name="Tritt A."/>
            <person name="Adam C."/>
            <person name="Daum C."/>
            <person name="Floudas D."/>
            <person name="Sun H."/>
            <person name="Yadav J.S."/>
            <person name="Pangilinan J."/>
            <person name="Larsson K.H."/>
            <person name="Matsuura K."/>
            <person name="Barry K."/>
            <person name="Labutti K."/>
            <person name="Kuo R."/>
            <person name="Ohm R.A."/>
            <person name="Bhattacharya S.S."/>
            <person name="Shirouzu T."/>
            <person name="Yoshinaga Y."/>
            <person name="Martin F.M."/>
            <person name="Grigoriev I.V."/>
            <person name="Hibbett D.S."/>
        </authorList>
    </citation>
    <scope>NUCLEOTIDE SEQUENCE [LARGE SCALE GENOMIC DNA]</scope>
    <source>
        <strain evidence="2 3">CBS 109695</strain>
    </source>
</reference>
<dbReference type="STRING" id="436010.A0A166H614"/>
<keyword evidence="3" id="KW-1185">Reference proteome</keyword>
<dbReference type="NCBIfam" id="NF047352">
    <property type="entry name" value="P_loop_sacsin"/>
    <property type="match status" value="1"/>
</dbReference>
<feature type="domain" description="Sacsin/Nov" evidence="1">
    <location>
        <begin position="92"/>
        <end position="145"/>
    </location>
</feature>
<dbReference type="Gene3D" id="3.30.565.10">
    <property type="entry name" value="Histidine kinase-like ATPase, C-terminal domain"/>
    <property type="match status" value="1"/>
</dbReference>
<dbReference type="SUPFAM" id="SSF55874">
    <property type="entry name" value="ATPase domain of HSP90 chaperone/DNA topoisomerase II/histidine kinase"/>
    <property type="match status" value="1"/>
</dbReference>
<dbReference type="Proteomes" id="UP000076532">
    <property type="component" value="Unassembled WGS sequence"/>
</dbReference>
<proteinExistence type="predicted"/>
<name>A0A166H614_9AGAM</name>